<keyword evidence="8" id="KW-0675">Receptor</keyword>
<keyword evidence="5" id="KW-0552">Olfaction</keyword>
<keyword evidence="2" id="KW-1003">Cell membrane</keyword>
<dbReference type="GO" id="GO:0004984">
    <property type="term" value="F:olfactory receptor activity"/>
    <property type="evidence" value="ECO:0007669"/>
    <property type="project" value="InterPro"/>
</dbReference>
<dbReference type="Pfam" id="PF02949">
    <property type="entry name" value="7tm_6"/>
    <property type="match status" value="1"/>
</dbReference>
<evidence type="ECO:0000256" key="9">
    <source>
        <dbReference type="ARBA" id="ARBA00023224"/>
    </source>
</evidence>
<evidence type="ECO:0000313" key="11">
    <source>
        <dbReference type="EMBL" id="KAJ9591130.1"/>
    </source>
</evidence>
<evidence type="ECO:0000256" key="7">
    <source>
        <dbReference type="ARBA" id="ARBA00023136"/>
    </source>
</evidence>
<name>A0AAD8EHU1_DIPPU</name>
<comment type="caution">
    <text evidence="11">The sequence shown here is derived from an EMBL/GenBank/DDBJ whole genome shotgun (WGS) entry which is preliminary data.</text>
</comment>
<keyword evidence="12" id="KW-1185">Reference proteome</keyword>
<feature type="transmembrane region" description="Helical" evidence="10">
    <location>
        <begin position="138"/>
        <end position="160"/>
    </location>
</feature>
<reference evidence="11" key="2">
    <citation type="submission" date="2023-05" db="EMBL/GenBank/DDBJ databases">
        <authorList>
            <person name="Fouks B."/>
        </authorList>
    </citation>
    <scope>NUCLEOTIDE SEQUENCE</scope>
    <source>
        <strain evidence="11">Stay&amp;Tobe</strain>
        <tissue evidence="11">Testes</tissue>
    </source>
</reference>
<sequence>MEDLFLTLGFVMCYWEGAYMKIKKEHVWRIFGILDSKPLPNVRNNKLKEIHIKDIKEVMSQCKFISWFIFLSVNVGTLMWAIFPLVNLTIHKFSENSEQEDDELRKANKPWPYLMYIIWVPYDATTMPMYAVTYAIQVLVYFTASLYNTASNIVFINLILHATGKFKIVESSFLFIEEILRRNKSTYGRKMDKIYRDEEISIEDGENDLNNRIDMQNIDDFPSNEEISIDKRIANTEMEHFLIECIKQHQEAIA</sequence>
<accession>A0AAD8EHU1</accession>
<dbReference type="GO" id="GO:0005549">
    <property type="term" value="F:odorant binding"/>
    <property type="evidence" value="ECO:0007669"/>
    <property type="project" value="InterPro"/>
</dbReference>
<comment type="subcellular location">
    <subcellularLocation>
        <location evidence="1">Cell membrane</location>
        <topology evidence="1">Multi-pass membrane protein</topology>
    </subcellularLocation>
</comment>
<evidence type="ECO:0000313" key="12">
    <source>
        <dbReference type="Proteomes" id="UP001233999"/>
    </source>
</evidence>
<evidence type="ECO:0000256" key="2">
    <source>
        <dbReference type="ARBA" id="ARBA00022475"/>
    </source>
</evidence>
<keyword evidence="7 10" id="KW-0472">Membrane</keyword>
<keyword evidence="9" id="KW-0807">Transducer</keyword>
<dbReference type="PANTHER" id="PTHR21137">
    <property type="entry name" value="ODORANT RECEPTOR"/>
    <property type="match status" value="1"/>
</dbReference>
<keyword evidence="6 10" id="KW-1133">Transmembrane helix</keyword>
<gene>
    <name evidence="11" type="ORF">L9F63_002351</name>
</gene>
<dbReference type="EMBL" id="JASPKZ010003886">
    <property type="protein sequence ID" value="KAJ9591130.1"/>
    <property type="molecule type" value="Genomic_DNA"/>
</dbReference>
<dbReference type="AlphaFoldDB" id="A0AAD8EHU1"/>
<dbReference type="InterPro" id="IPR004117">
    <property type="entry name" value="7tm6_olfct_rcpt"/>
</dbReference>
<feature type="transmembrane region" description="Helical" evidence="10">
    <location>
        <begin position="64"/>
        <end position="90"/>
    </location>
</feature>
<dbReference type="GO" id="GO:0005886">
    <property type="term" value="C:plasma membrane"/>
    <property type="evidence" value="ECO:0007669"/>
    <property type="project" value="UniProtKB-SubCell"/>
</dbReference>
<evidence type="ECO:0000256" key="10">
    <source>
        <dbReference type="SAM" id="Phobius"/>
    </source>
</evidence>
<evidence type="ECO:0000256" key="3">
    <source>
        <dbReference type="ARBA" id="ARBA00022606"/>
    </source>
</evidence>
<evidence type="ECO:0000256" key="5">
    <source>
        <dbReference type="ARBA" id="ARBA00022725"/>
    </source>
</evidence>
<dbReference type="GO" id="GO:0007165">
    <property type="term" value="P:signal transduction"/>
    <property type="evidence" value="ECO:0007669"/>
    <property type="project" value="UniProtKB-KW"/>
</dbReference>
<keyword evidence="3" id="KW-0716">Sensory transduction</keyword>
<evidence type="ECO:0000256" key="6">
    <source>
        <dbReference type="ARBA" id="ARBA00022989"/>
    </source>
</evidence>
<evidence type="ECO:0000256" key="8">
    <source>
        <dbReference type="ARBA" id="ARBA00023170"/>
    </source>
</evidence>
<dbReference type="Proteomes" id="UP001233999">
    <property type="component" value="Unassembled WGS sequence"/>
</dbReference>
<evidence type="ECO:0000256" key="4">
    <source>
        <dbReference type="ARBA" id="ARBA00022692"/>
    </source>
</evidence>
<evidence type="ECO:0000256" key="1">
    <source>
        <dbReference type="ARBA" id="ARBA00004651"/>
    </source>
</evidence>
<dbReference type="PANTHER" id="PTHR21137:SF35">
    <property type="entry name" value="ODORANT RECEPTOR 19A-RELATED"/>
    <property type="match status" value="1"/>
</dbReference>
<keyword evidence="4 10" id="KW-0812">Transmembrane</keyword>
<proteinExistence type="predicted"/>
<protein>
    <submittedName>
        <fullName evidence="11">Uncharacterized protein</fullName>
    </submittedName>
</protein>
<organism evidence="11 12">
    <name type="scientific">Diploptera punctata</name>
    <name type="common">Pacific beetle cockroach</name>
    <dbReference type="NCBI Taxonomy" id="6984"/>
    <lineage>
        <taxon>Eukaryota</taxon>
        <taxon>Metazoa</taxon>
        <taxon>Ecdysozoa</taxon>
        <taxon>Arthropoda</taxon>
        <taxon>Hexapoda</taxon>
        <taxon>Insecta</taxon>
        <taxon>Pterygota</taxon>
        <taxon>Neoptera</taxon>
        <taxon>Polyneoptera</taxon>
        <taxon>Dictyoptera</taxon>
        <taxon>Blattodea</taxon>
        <taxon>Blaberoidea</taxon>
        <taxon>Blaberidae</taxon>
        <taxon>Diplopterinae</taxon>
        <taxon>Diploptera</taxon>
    </lineage>
</organism>
<reference evidence="11" key="1">
    <citation type="journal article" date="2023" name="IScience">
        <title>Live-bearing cockroach genome reveals convergent evolutionary mechanisms linked to viviparity in insects and beyond.</title>
        <authorList>
            <person name="Fouks B."/>
            <person name="Harrison M.C."/>
            <person name="Mikhailova A.A."/>
            <person name="Marchal E."/>
            <person name="English S."/>
            <person name="Carruthers M."/>
            <person name="Jennings E.C."/>
            <person name="Chiamaka E.L."/>
            <person name="Frigard R.A."/>
            <person name="Pippel M."/>
            <person name="Attardo G.M."/>
            <person name="Benoit J.B."/>
            <person name="Bornberg-Bauer E."/>
            <person name="Tobe S.S."/>
        </authorList>
    </citation>
    <scope>NUCLEOTIDE SEQUENCE</scope>
    <source>
        <strain evidence="11">Stay&amp;Tobe</strain>
    </source>
</reference>